<organism evidence="2 3">
    <name type="scientific">Winogradskyella marincola</name>
    <dbReference type="NCBI Taxonomy" id="3037795"/>
    <lineage>
        <taxon>Bacteria</taxon>
        <taxon>Pseudomonadati</taxon>
        <taxon>Bacteroidota</taxon>
        <taxon>Flavobacteriia</taxon>
        <taxon>Flavobacteriales</taxon>
        <taxon>Flavobacteriaceae</taxon>
        <taxon>Winogradskyella</taxon>
    </lineage>
</organism>
<keyword evidence="3" id="KW-1185">Reference proteome</keyword>
<keyword evidence="1" id="KW-0812">Transmembrane</keyword>
<protein>
    <recommendedName>
        <fullName evidence="4">F0F1-ATPase subunit Ca2+/Mg2+ transporter</fullName>
    </recommendedName>
</protein>
<keyword evidence="1" id="KW-0472">Membrane</keyword>
<keyword evidence="1" id="KW-1133">Transmembrane helix</keyword>
<accession>A0ABT6G0I2</accession>
<evidence type="ECO:0000256" key="1">
    <source>
        <dbReference type="SAM" id="Phobius"/>
    </source>
</evidence>
<proteinExistence type="predicted"/>
<evidence type="ECO:0000313" key="3">
    <source>
        <dbReference type="Proteomes" id="UP001529085"/>
    </source>
</evidence>
<sequence>MKREPIPLKKVIINGVINGLIFTLFMEGYYNFFTEDKFSLLRVFIHFFAFGFFMALIFRYQYRKKN</sequence>
<evidence type="ECO:0000313" key="2">
    <source>
        <dbReference type="EMBL" id="MDG4715546.1"/>
    </source>
</evidence>
<dbReference type="RefSeq" id="WP_278005002.1">
    <property type="nucleotide sequence ID" value="NZ_JARSBN010000003.1"/>
</dbReference>
<name>A0ABT6G0I2_9FLAO</name>
<feature type="transmembrane region" description="Helical" evidence="1">
    <location>
        <begin position="12"/>
        <end position="32"/>
    </location>
</feature>
<evidence type="ECO:0008006" key="4">
    <source>
        <dbReference type="Google" id="ProtNLM"/>
    </source>
</evidence>
<feature type="transmembrane region" description="Helical" evidence="1">
    <location>
        <begin position="38"/>
        <end position="58"/>
    </location>
</feature>
<dbReference type="EMBL" id="JARSBN010000003">
    <property type="protein sequence ID" value="MDG4715546.1"/>
    <property type="molecule type" value="Genomic_DNA"/>
</dbReference>
<gene>
    <name evidence="2" type="ORF">P7122_06675</name>
</gene>
<comment type="caution">
    <text evidence="2">The sequence shown here is derived from an EMBL/GenBank/DDBJ whole genome shotgun (WGS) entry which is preliminary data.</text>
</comment>
<dbReference type="Proteomes" id="UP001529085">
    <property type="component" value="Unassembled WGS sequence"/>
</dbReference>
<reference evidence="2 3" key="1">
    <citation type="submission" date="2023-03" db="EMBL/GenBank/DDBJ databases">
        <title>Strain YYF002 represents a novel species in the genus Winogradskyella isolated from seawater.</title>
        <authorList>
            <person name="Fu Z.-Y."/>
        </authorList>
    </citation>
    <scope>NUCLEOTIDE SEQUENCE [LARGE SCALE GENOMIC DNA]</scope>
    <source>
        <strain evidence="2 3">YYF002</strain>
    </source>
</reference>